<feature type="transmembrane region" description="Helical" evidence="1">
    <location>
        <begin position="329"/>
        <end position="347"/>
    </location>
</feature>
<feature type="transmembrane region" description="Helical" evidence="1">
    <location>
        <begin position="200"/>
        <end position="225"/>
    </location>
</feature>
<keyword evidence="1" id="KW-0812">Transmembrane</keyword>
<feature type="transmembrane region" description="Helical" evidence="1">
    <location>
        <begin position="245"/>
        <end position="262"/>
    </location>
</feature>
<feature type="transmembrane region" description="Helical" evidence="1">
    <location>
        <begin position="274"/>
        <end position="292"/>
    </location>
</feature>
<accession>A0ABR7DYN8</accession>
<feature type="transmembrane region" description="Helical" evidence="1">
    <location>
        <begin position="28"/>
        <end position="47"/>
    </location>
</feature>
<dbReference type="EMBL" id="JACOOI010000005">
    <property type="protein sequence ID" value="MBC5642645.1"/>
    <property type="molecule type" value="Genomic_DNA"/>
</dbReference>
<dbReference type="Proteomes" id="UP000644010">
    <property type="component" value="Unassembled WGS sequence"/>
</dbReference>
<protein>
    <submittedName>
        <fullName evidence="2">EpsG family protein</fullName>
    </submittedName>
</protein>
<feature type="transmembrane region" description="Helical" evidence="1">
    <location>
        <begin position="123"/>
        <end position="141"/>
    </location>
</feature>
<evidence type="ECO:0000256" key="1">
    <source>
        <dbReference type="SAM" id="Phobius"/>
    </source>
</evidence>
<dbReference type="RefSeq" id="WP_186958828.1">
    <property type="nucleotide sequence ID" value="NZ_JACOOI010000005.1"/>
</dbReference>
<feature type="transmembrane region" description="Helical" evidence="1">
    <location>
        <begin position="96"/>
        <end position="114"/>
    </location>
</feature>
<feature type="transmembrane region" description="Helical" evidence="1">
    <location>
        <begin position="168"/>
        <end position="188"/>
    </location>
</feature>
<organism evidence="2 3">
    <name type="scientific">Parabacteroides segnis</name>
    <dbReference type="NCBI Taxonomy" id="2763058"/>
    <lineage>
        <taxon>Bacteria</taxon>
        <taxon>Pseudomonadati</taxon>
        <taxon>Bacteroidota</taxon>
        <taxon>Bacteroidia</taxon>
        <taxon>Bacteroidales</taxon>
        <taxon>Tannerellaceae</taxon>
        <taxon>Parabacteroides</taxon>
    </lineage>
</organism>
<dbReference type="Pfam" id="PF14897">
    <property type="entry name" value="EpsG"/>
    <property type="match status" value="1"/>
</dbReference>
<evidence type="ECO:0000313" key="3">
    <source>
        <dbReference type="Proteomes" id="UP000644010"/>
    </source>
</evidence>
<reference evidence="2 3" key="1">
    <citation type="submission" date="2020-08" db="EMBL/GenBank/DDBJ databases">
        <title>Genome public.</title>
        <authorList>
            <person name="Liu C."/>
            <person name="Sun Q."/>
        </authorList>
    </citation>
    <scope>NUCLEOTIDE SEQUENCE [LARGE SCALE GENOMIC DNA]</scope>
    <source>
        <strain evidence="2 3">BX2</strain>
    </source>
</reference>
<feature type="transmembrane region" description="Helical" evidence="1">
    <location>
        <begin position="298"/>
        <end position="317"/>
    </location>
</feature>
<keyword evidence="1" id="KW-1133">Transmembrane helix</keyword>
<keyword evidence="1" id="KW-0472">Membrane</keyword>
<gene>
    <name evidence="2" type="ORF">H8S77_07055</name>
</gene>
<comment type="caution">
    <text evidence="2">The sequence shown here is derived from an EMBL/GenBank/DDBJ whole genome shotgun (WGS) entry which is preliminary data.</text>
</comment>
<dbReference type="InterPro" id="IPR049458">
    <property type="entry name" value="EpsG-like"/>
</dbReference>
<keyword evidence="3" id="KW-1185">Reference proteome</keyword>
<sequence>MPYLIIFLFSLCFLYRYDIKKKEKYKKSAYFFLFILVVLTAGCRYVVGGDTVRYMRYWEYYPTFGDDIGIFSYAMYDPFWMLLNVCCKFLCSDFIFFQFVHALLLNWILFYGVFKRQNIFKEHYFSVVFFYIIYYFIYFNMEVLRESLAVAIFLLSIPAFQQKKWLKYYLFAVISFLFHSSAIIVFIFPVFRYIAFKKRYVILTFIFVITIFILLESSLSVLFVNPIIQQRFDLYKDASMNFNGRLLRTIIYFIIPLFIIYVNDYRMYRRKKEYIVLYMVFVFVASISAGNTAFGGRFINYIAIIIIGYYVHFIYGIRKSLFVKNVQKCVLVLLVIIPFIWTLKSYFGNYSFILQGKKGYFLWFPYTDVFHIDDSKQKNIIEERIYFADELMLFQTQ</sequence>
<evidence type="ECO:0000313" key="2">
    <source>
        <dbReference type="EMBL" id="MBC5642645.1"/>
    </source>
</evidence>
<name>A0ABR7DYN8_9BACT</name>
<proteinExistence type="predicted"/>